<gene>
    <name evidence="2" type="ORF">ACFOZ4_31610</name>
</gene>
<dbReference type="Gene3D" id="1.10.10.10">
    <property type="entry name" value="Winged helix-like DNA-binding domain superfamily/Winged helix DNA-binding domain"/>
    <property type="match status" value="1"/>
</dbReference>
<dbReference type="EMBL" id="JBHSAY010000020">
    <property type="protein sequence ID" value="MFC4135182.1"/>
    <property type="molecule type" value="Genomic_DNA"/>
</dbReference>
<dbReference type="InterPro" id="IPR016032">
    <property type="entry name" value="Sig_transdc_resp-reg_C-effctor"/>
</dbReference>
<dbReference type="SMART" id="SM00421">
    <property type="entry name" value="HTH_LUXR"/>
    <property type="match status" value="1"/>
</dbReference>
<proteinExistence type="predicted"/>
<dbReference type="RefSeq" id="WP_253763061.1">
    <property type="nucleotide sequence ID" value="NZ_JAMZDZ010000001.1"/>
</dbReference>
<keyword evidence="3" id="KW-1185">Reference proteome</keyword>
<dbReference type="SUPFAM" id="SSF46894">
    <property type="entry name" value="C-terminal effector domain of the bipartite response regulators"/>
    <property type="match status" value="1"/>
</dbReference>
<dbReference type="InterPro" id="IPR036388">
    <property type="entry name" value="WH-like_DNA-bd_sf"/>
</dbReference>
<reference evidence="3" key="1">
    <citation type="journal article" date="2019" name="Int. J. Syst. Evol. Microbiol.">
        <title>The Global Catalogue of Microorganisms (GCM) 10K type strain sequencing project: providing services to taxonomists for standard genome sequencing and annotation.</title>
        <authorList>
            <consortium name="The Broad Institute Genomics Platform"/>
            <consortium name="The Broad Institute Genome Sequencing Center for Infectious Disease"/>
            <person name="Wu L."/>
            <person name="Ma J."/>
        </authorList>
    </citation>
    <scope>NUCLEOTIDE SEQUENCE [LARGE SCALE GENOMIC DNA]</scope>
    <source>
        <strain evidence="3">CGMCC 4.7289</strain>
    </source>
</reference>
<accession>A0ABV8LVX0</accession>
<organism evidence="2 3">
    <name type="scientific">Hamadaea flava</name>
    <dbReference type="NCBI Taxonomy" id="1742688"/>
    <lineage>
        <taxon>Bacteria</taxon>
        <taxon>Bacillati</taxon>
        <taxon>Actinomycetota</taxon>
        <taxon>Actinomycetes</taxon>
        <taxon>Micromonosporales</taxon>
        <taxon>Micromonosporaceae</taxon>
        <taxon>Hamadaea</taxon>
    </lineage>
</organism>
<dbReference type="InterPro" id="IPR051797">
    <property type="entry name" value="TrmB-like"/>
</dbReference>
<dbReference type="PANTHER" id="PTHR34293:SF1">
    <property type="entry name" value="HTH-TYPE TRANSCRIPTIONAL REGULATOR TRMBL2"/>
    <property type="match status" value="1"/>
</dbReference>
<evidence type="ECO:0000313" key="3">
    <source>
        <dbReference type="Proteomes" id="UP001595816"/>
    </source>
</evidence>
<evidence type="ECO:0000259" key="1">
    <source>
        <dbReference type="SMART" id="SM00421"/>
    </source>
</evidence>
<name>A0ABV8LVX0_9ACTN</name>
<dbReference type="InterPro" id="IPR000792">
    <property type="entry name" value="Tscrpt_reg_LuxR_C"/>
</dbReference>
<feature type="domain" description="HTH luxR-type" evidence="1">
    <location>
        <begin position="242"/>
        <end position="299"/>
    </location>
</feature>
<comment type="caution">
    <text evidence="2">The sequence shown here is derived from an EMBL/GenBank/DDBJ whole genome shotgun (WGS) entry which is preliminary data.</text>
</comment>
<dbReference type="PANTHER" id="PTHR34293">
    <property type="entry name" value="HTH-TYPE TRANSCRIPTIONAL REGULATOR TRMBL2"/>
    <property type="match status" value="1"/>
</dbReference>
<dbReference type="Proteomes" id="UP001595816">
    <property type="component" value="Unassembled WGS sequence"/>
</dbReference>
<protein>
    <recommendedName>
        <fullName evidence="1">HTH luxR-type domain-containing protein</fullName>
    </recommendedName>
</protein>
<evidence type="ECO:0000313" key="2">
    <source>
        <dbReference type="EMBL" id="MFC4135182.1"/>
    </source>
</evidence>
<sequence>MSMRGLGVAADDELAYRTLLRDPAADLPPESVRRLTVLGLVTVTADGIPAAADPRTAIERLIGRRLGELDEEIAQIHGARTSVSSLLAELPTADESDLAEQIERIDGRQAAQQRIWQTTQDADEILAMHRDRPNLATGIRERTLQGLERGTAYRTIVHRDMMAVPEIAEYLLTIHRAGDRHRITGEELHPLIVVDRAVAFVPITPGEAESGALMVRQAGMVAILVDLFEHTWRRSAELEPEPAGPTESELAVLQQLAVYAKDEAAARALGISVRTFRARVAAVMGRLGAANRFQAGVRAKQRGWI</sequence>